<keyword evidence="5" id="KW-1185">Reference proteome</keyword>
<dbReference type="Proteomes" id="UP000556026">
    <property type="component" value="Unassembled WGS sequence"/>
</dbReference>
<dbReference type="RefSeq" id="WP_183356719.1">
    <property type="nucleotide sequence ID" value="NZ_BLXX01000023.1"/>
</dbReference>
<protein>
    <recommendedName>
        <fullName evidence="6">DNA primase/polymerase bifunctional N-terminal domain-containing protein</fullName>
    </recommendedName>
</protein>
<dbReference type="SMART" id="SM00943">
    <property type="entry name" value="Prim-Pol"/>
    <property type="match status" value="1"/>
</dbReference>
<dbReference type="InterPro" id="IPR014820">
    <property type="entry name" value="PriCT_1"/>
</dbReference>
<reference evidence="5" key="1">
    <citation type="submission" date="2020-06" db="EMBL/GenBank/DDBJ databases">
        <title>Draft genomic sequence of Geomonas sp. Red330.</title>
        <authorList>
            <person name="Itoh H."/>
            <person name="Zhenxing X."/>
            <person name="Ushijima N."/>
            <person name="Masuda Y."/>
            <person name="Shiratori Y."/>
            <person name="Senoo K."/>
        </authorList>
    </citation>
    <scope>NUCLEOTIDE SEQUENCE [LARGE SCALE GENOMIC DNA]</scope>
    <source>
        <strain evidence="5">Red330</strain>
    </source>
</reference>
<name>A0A6V8MQE0_9BACT</name>
<feature type="domain" description="DNA primase/polymerase bifunctional N-terminal" evidence="3">
    <location>
        <begin position="10"/>
        <end position="167"/>
    </location>
</feature>
<evidence type="ECO:0000313" key="5">
    <source>
        <dbReference type="Proteomes" id="UP000556026"/>
    </source>
</evidence>
<evidence type="ECO:0000313" key="4">
    <source>
        <dbReference type="EMBL" id="GFO61933.1"/>
    </source>
</evidence>
<dbReference type="Pfam" id="PF19263">
    <property type="entry name" value="DUF5906"/>
    <property type="match status" value="1"/>
</dbReference>
<dbReference type="InterPro" id="IPR051620">
    <property type="entry name" value="ORF904-like_C"/>
</dbReference>
<dbReference type="Gene3D" id="3.40.50.300">
    <property type="entry name" value="P-loop containing nucleotide triphosphate hydrolases"/>
    <property type="match status" value="1"/>
</dbReference>
<dbReference type="SUPFAM" id="SSF52540">
    <property type="entry name" value="P-loop containing nucleoside triphosphate hydrolases"/>
    <property type="match status" value="1"/>
</dbReference>
<dbReference type="Pfam" id="PF08708">
    <property type="entry name" value="PriCT_1"/>
    <property type="match status" value="1"/>
</dbReference>
<dbReference type="Pfam" id="PF09250">
    <property type="entry name" value="Prim-Pol"/>
    <property type="match status" value="1"/>
</dbReference>
<dbReference type="InterPro" id="IPR045455">
    <property type="entry name" value="NrS-1_pol-like_helicase"/>
</dbReference>
<dbReference type="PANTHER" id="PTHR35372">
    <property type="entry name" value="ATP BINDING PROTEIN-RELATED"/>
    <property type="match status" value="1"/>
</dbReference>
<dbReference type="PANTHER" id="PTHR35372:SF2">
    <property type="entry name" value="SF3 HELICASE DOMAIN-CONTAINING PROTEIN"/>
    <property type="match status" value="1"/>
</dbReference>
<evidence type="ECO:0000256" key="1">
    <source>
        <dbReference type="ARBA" id="ARBA00022801"/>
    </source>
</evidence>
<sequence length="681" mass="76814">MENVNMREEALKYAEQGIAVFPLRPNAKTPITSNGFKDATVDVGVINEWWTKFPMANIGIPTGEISGYLVLDVDDKNGVSGSESLRELEEQFGEAPQTRVHRTPSGGRHLIYKHPRCHVPISQGVVGPGLDIRCDGGYVVAPPSIIDSCRYEVVDTTAEVAEAPGWLVRKALKHDNTNANCGEPISVGGRNDHLFKLALQCNRQSVSYQEAEAVVMEANNRCVPPLPQQEVHKTIHSAYRYDVGAIPKEIEDLNKAHAAIKMSGNCYVLEEITCPTFNRPDFELLSVKGFKDFYCNRYVEIDGKKQKLGEAWFSHPNRRQYQGLTFNPRTTPEGYYNIWRGFAVEPKEGDCSLYLKHIEENIANGDKAVYDYLIAWMAQVVQRPDELIGVAVVMRGSMGTGKGVFVNEFGKLFGQHYMLLNDSSQLVGKFNGHMKEKCLLFADEAFWAGDKAAEGKLKSMITEPTINIEMKGKDAFTIKNNLHMIFATNNDWAAPAGPRERRFFIIDVGEKHQQDHTYFEAISRQMDNGGREALLHYLMTYDISAMNLRLYPQTAALREAKQLSFTPVQKFWHHVLEAGCLHYSIEGWGSGVIQTELLYQSYQKFVQDMGIKHKATDVELGMQLKNMLPKDGFKKGRASFEVSGVYGKKTIRKNAYIFPSLAKCREAFNKFVNTEMEWPTE</sequence>
<comment type="caution">
    <text evidence="4">The sequence shown here is derived from an EMBL/GenBank/DDBJ whole genome shotgun (WGS) entry which is preliminary data.</text>
</comment>
<accession>A0A6V8MQE0</accession>
<dbReference type="InterPro" id="IPR015330">
    <property type="entry name" value="DNA_primase/pol_bifunc_N"/>
</dbReference>
<evidence type="ECO:0000259" key="2">
    <source>
        <dbReference type="SMART" id="SM00942"/>
    </source>
</evidence>
<proteinExistence type="predicted"/>
<dbReference type="GO" id="GO:0016787">
    <property type="term" value="F:hydrolase activity"/>
    <property type="evidence" value="ECO:0007669"/>
    <property type="project" value="UniProtKB-KW"/>
</dbReference>
<dbReference type="SMART" id="SM00942">
    <property type="entry name" value="PriCT_1"/>
    <property type="match status" value="1"/>
</dbReference>
<dbReference type="CDD" id="cd04859">
    <property type="entry name" value="Prim_Pol"/>
    <property type="match status" value="1"/>
</dbReference>
<dbReference type="EMBL" id="BLXX01000023">
    <property type="protein sequence ID" value="GFO61933.1"/>
    <property type="molecule type" value="Genomic_DNA"/>
</dbReference>
<gene>
    <name evidence="4" type="ORF">GMST_42580</name>
</gene>
<dbReference type="AlphaFoldDB" id="A0A6V8MQE0"/>
<dbReference type="SUPFAM" id="SSF56747">
    <property type="entry name" value="Prim-pol domain"/>
    <property type="match status" value="1"/>
</dbReference>
<evidence type="ECO:0000259" key="3">
    <source>
        <dbReference type="SMART" id="SM00943"/>
    </source>
</evidence>
<evidence type="ECO:0008006" key="6">
    <source>
        <dbReference type="Google" id="ProtNLM"/>
    </source>
</evidence>
<dbReference type="InterPro" id="IPR027417">
    <property type="entry name" value="P-loop_NTPase"/>
</dbReference>
<feature type="domain" description="Primase C-terminal 1" evidence="2">
    <location>
        <begin position="179"/>
        <end position="244"/>
    </location>
</feature>
<keyword evidence="1" id="KW-0378">Hydrolase</keyword>
<organism evidence="4 5">
    <name type="scientific">Geomonas silvestris</name>
    <dbReference type="NCBI Taxonomy" id="2740184"/>
    <lineage>
        <taxon>Bacteria</taxon>
        <taxon>Pseudomonadati</taxon>
        <taxon>Thermodesulfobacteriota</taxon>
        <taxon>Desulfuromonadia</taxon>
        <taxon>Geobacterales</taxon>
        <taxon>Geobacteraceae</taxon>
        <taxon>Geomonas</taxon>
    </lineage>
</organism>